<evidence type="ECO:0000313" key="3">
    <source>
        <dbReference type="Proteomes" id="UP001172101"/>
    </source>
</evidence>
<comment type="caution">
    <text evidence="2">The sequence shown here is derived from an EMBL/GenBank/DDBJ whole genome shotgun (WGS) entry which is preliminary data.</text>
</comment>
<sequence length="86" mass="9943">WGKLRLITTVKGKVDEIRRGVRFEELTRTFQDAVRVTRRLHTRYLCIDSLCIIQDDEDDYLREAAKMAEVYRDAHLTIAATASSDG</sequence>
<keyword evidence="3" id="KW-1185">Reference proteome</keyword>
<feature type="domain" description="Heterokaryon incompatibility" evidence="1">
    <location>
        <begin position="1"/>
        <end position="85"/>
    </location>
</feature>
<reference evidence="2" key="1">
    <citation type="submission" date="2023-06" db="EMBL/GenBank/DDBJ databases">
        <title>Genome-scale phylogeny and comparative genomics of the fungal order Sordariales.</title>
        <authorList>
            <consortium name="Lawrence Berkeley National Laboratory"/>
            <person name="Hensen N."/>
            <person name="Bonometti L."/>
            <person name="Westerberg I."/>
            <person name="Brannstrom I.O."/>
            <person name="Guillou S."/>
            <person name="Cros-Aarteil S."/>
            <person name="Calhoun S."/>
            <person name="Haridas S."/>
            <person name="Kuo A."/>
            <person name="Mondo S."/>
            <person name="Pangilinan J."/>
            <person name="Riley R."/>
            <person name="LaButti K."/>
            <person name="Andreopoulos B."/>
            <person name="Lipzen A."/>
            <person name="Chen C."/>
            <person name="Yanf M."/>
            <person name="Daum C."/>
            <person name="Ng V."/>
            <person name="Clum A."/>
            <person name="Steindorff A."/>
            <person name="Ohm R."/>
            <person name="Martin F."/>
            <person name="Silar P."/>
            <person name="Natvig D."/>
            <person name="Lalanne C."/>
            <person name="Gautier V."/>
            <person name="Ament-velasquez S.L."/>
            <person name="Kruys A."/>
            <person name="Hutchinson M.I."/>
            <person name="Powell A.J."/>
            <person name="Barry K."/>
            <person name="Miller A.N."/>
            <person name="Grigoriev I.V."/>
            <person name="Debuchy R."/>
            <person name="Gladieux P."/>
            <person name="Thoren M.H."/>
            <person name="Johannesson H."/>
        </authorList>
    </citation>
    <scope>NUCLEOTIDE SEQUENCE</scope>
    <source>
        <strain evidence="2">SMH2392-1A</strain>
    </source>
</reference>
<gene>
    <name evidence="2" type="ORF">B0T26DRAFT_600083</name>
</gene>
<proteinExistence type="predicted"/>
<dbReference type="GeneID" id="85318976"/>
<evidence type="ECO:0000313" key="2">
    <source>
        <dbReference type="EMBL" id="KAK0703139.1"/>
    </source>
</evidence>
<dbReference type="PANTHER" id="PTHR33112:SF16">
    <property type="entry name" value="HETEROKARYON INCOMPATIBILITY DOMAIN-CONTAINING PROTEIN"/>
    <property type="match status" value="1"/>
</dbReference>
<dbReference type="Proteomes" id="UP001172101">
    <property type="component" value="Unassembled WGS sequence"/>
</dbReference>
<dbReference type="PANTHER" id="PTHR33112">
    <property type="entry name" value="DOMAIN PROTEIN, PUTATIVE-RELATED"/>
    <property type="match status" value="1"/>
</dbReference>
<dbReference type="RefSeq" id="XP_060289998.1">
    <property type="nucleotide sequence ID" value="XM_060435706.1"/>
</dbReference>
<evidence type="ECO:0000259" key="1">
    <source>
        <dbReference type="Pfam" id="PF06985"/>
    </source>
</evidence>
<dbReference type="InterPro" id="IPR010730">
    <property type="entry name" value="HET"/>
</dbReference>
<feature type="non-terminal residue" evidence="2">
    <location>
        <position position="1"/>
    </location>
</feature>
<name>A0AA39ZT24_9PEZI</name>
<organism evidence="2 3">
    <name type="scientific">Lasiosphaeria miniovina</name>
    <dbReference type="NCBI Taxonomy" id="1954250"/>
    <lineage>
        <taxon>Eukaryota</taxon>
        <taxon>Fungi</taxon>
        <taxon>Dikarya</taxon>
        <taxon>Ascomycota</taxon>
        <taxon>Pezizomycotina</taxon>
        <taxon>Sordariomycetes</taxon>
        <taxon>Sordariomycetidae</taxon>
        <taxon>Sordariales</taxon>
        <taxon>Lasiosphaeriaceae</taxon>
        <taxon>Lasiosphaeria</taxon>
    </lineage>
</organism>
<accession>A0AA39ZT24</accession>
<protein>
    <recommendedName>
        <fullName evidence="1">Heterokaryon incompatibility domain-containing protein</fullName>
    </recommendedName>
</protein>
<feature type="non-terminal residue" evidence="2">
    <location>
        <position position="86"/>
    </location>
</feature>
<dbReference type="EMBL" id="JAUIRO010000008">
    <property type="protein sequence ID" value="KAK0703139.1"/>
    <property type="molecule type" value="Genomic_DNA"/>
</dbReference>
<dbReference type="AlphaFoldDB" id="A0AA39ZT24"/>
<dbReference type="Pfam" id="PF06985">
    <property type="entry name" value="HET"/>
    <property type="match status" value="1"/>
</dbReference>